<keyword evidence="4" id="KW-1185">Reference proteome</keyword>
<sequence length="181" mass="19974">MIGMAAALAVEEWGRSVVARVPDLFISAEEKRQAWRAAGLSVPAGTVECWLRIMGPLGQGAFGSVFRLSGIYRGRQLDVALKVIVVRSRERWELAKREVVAMRFFSRGRRNPHMIHSLFHSIDKERAIIKIGMPMAIKSLSALIDDGEWLGSVVEKLDIAGQVVKAVAFMADGDQELVGTD</sequence>
<gene>
    <name evidence="3" type="primary">CDK6</name>
    <name evidence="3" type="ORF">Q8F55_007615</name>
</gene>
<dbReference type="EC" id="2.7.11.22" evidence="3"/>
<dbReference type="RefSeq" id="XP_069205879.1">
    <property type="nucleotide sequence ID" value="XM_069356038.1"/>
</dbReference>
<evidence type="ECO:0000259" key="2">
    <source>
        <dbReference type="PROSITE" id="PS50011"/>
    </source>
</evidence>
<dbReference type="InterPro" id="IPR000719">
    <property type="entry name" value="Prot_kinase_dom"/>
</dbReference>
<dbReference type="GeneID" id="95988658"/>
<feature type="binding site" evidence="1">
    <location>
        <position position="82"/>
    </location>
    <ligand>
        <name>ATP</name>
        <dbReference type="ChEBI" id="CHEBI:30616"/>
    </ligand>
</feature>
<dbReference type="EMBL" id="JBBXJM010000006">
    <property type="protein sequence ID" value="KAL1405935.1"/>
    <property type="molecule type" value="Genomic_DNA"/>
</dbReference>
<protein>
    <submittedName>
        <fullName evidence="3">Cyclin-dependent kinase 6</fullName>
        <ecNumber evidence="3">2.7.11.22</ecNumber>
    </submittedName>
</protein>
<keyword evidence="1" id="KW-0547">Nucleotide-binding</keyword>
<accession>A0ABR3PU59</accession>
<comment type="caution">
    <text evidence="3">The sequence shown here is derived from an EMBL/GenBank/DDBJ whole genome shotgun (WGS) entry which is preliminary data.</text>
</comment>
<evidence type="ECO:0000256" key="1">
    <source>
        <dbReference type="PROSITE-ProRule" id="PRU10141"/>
    </source>
</evidence>
<reference evidence="3 4" key="1">
    <citation type="submission" date="2023-08" db="EMBL/GenBank/DDBJ databases">
        <title>Annotated Genome Sequence of Vanrija albida AlHP1.</title>
        <authorList>
            <person name="Herzog R."/>
        </authorList>
    </citation>
    <scope>NUCLEOTIDE SEQUENCE [LARGE SCALE GENOMIC DNA]</scope>
    <source>
        <strain evidence="3 4">AlHP1</strain>
    </source>
</reference>
<feature type="domain" description="Protein kinase" evidence="2">
    <location>
        <begin position="51"/>
        <end position="181"/>
    </location>
</feature>
<dbReference type="GO" id="GO:0004693">
    <property type="term" value="F:cyclin-dependent protein serine/threonine kinase activity"/>
    <property type="evidence" value="ECO:0007669"/>
    <property type="project" value="UniProtKB-EC"/>
</dbReference>
<keyword evidence="3" id="KW-0418">Kinase</keyword>
<evidence type="ECO:0000313" key="4">
    <source>
        <dbReference type="Proteomes" id="UP001565368"/>
    </source>
</evidence>
<dbReference type="InterPro" id="IPR017441">
    <property type="entry name" value="Protein_kinase_ATP_BS"/>
</dbReference>
<proteinExistence type="predicted"/>
<dbReference type="SUPFAM" id="SSF56112">
    <property type="entry name" value="Protein kinase-like (PK-like)"/>
    <property type="match status" value="1"/>
</dbReference>
<dbReference type="Proteomes" id="UP001565368">
    <property type="component" value="Unassembled WGS sequence"/>
</dbReference>
<keyword evidence="1" id="KW-0067">ATP-binding</keyword>
<dbReference type="PROSITE" id="PS00107">
    <property type="entry name" value="PROTEIN_KINASE_ATP"/>
    <property type="match status" value="1"/>
</dbReference>
<name>A0ABR3PU59_9TREE</name>
<dbReference type="PROSITE" id="PS50011">
    <property type="entry name" value="PROTEIN_KINASE_DOM"/>
    <property type="match status" value="1"/>
</dbReference>
<dbReference type="Gene3D" id="1.10.510.10">
    <property type="entry name" value="Transferase(Phosphotransferase) domain 1"/>
    <property type="match status" value="1"/>
</dbReference>
<evidence type="ECO:0000313" key="3">
    <source>
        <dbReference type="EMBL" id="KAL1405935.1"/>
    </source>
</evidence>
<keyword evidence="3" id="KW-0808">Transferase</keyword>
<organism evidence="3 4">
    <name type="scientific">Vanrija albida</name>
    <dbReference type="NCBI Taxonomy" id="181172"/>
    <lineage>
        <taxon>Eukaryota</taxon>
        <taxon>Fungi</taxon>
        <taxon>Dikarya</taxon>
        <taxon>Basidiomycota</taxon>
        <taxon>Agaricomycotina</taxon>
        <taxon>Tremellomycetes</taxon>
        <taxon>Trichosporonales</taxon>
        <taxon>Trichosporonaceae</taxon>
        <taxon>Vanrija</taxon>
    </lineage>
</organism>
<dbReference type="InterPro" id="IPR011009">
    <property type="entry name" value="Kinase-like_dom_sf"/>
</dbReference>